<reference evidence="1" key="1">
    <citation type="submission" date="2022-04" db="EMBL/GenBank/DDBJ databases">
        <title>Genome of the entomopathogenic fungus Entomophthora muscae.</title>
        <authorList>
            <person name="Elya C."/>
            <person name="Lovett B.R."/>
            <person name="Lee E."/>
            <person name="Macias A.M."/>
            <person name="Hajek A.E."/>
            <person name="De Bivort B.L."/>
            <person name="Kasson M.T."/>
            <person name="De Fine Licht H.H."/>
            <person name="Stajich J.E."/>
        </authorList>
    </citation>
    <scope>NUCLEOTIDE SEQUENCE</scope>
    <source>
        <strain evidence="1">Berkeley</strain>
    </source>
</reference>
<evidence type="ECO:0000313" key="2">
    <source>
        <dbReference type="Proteomes" id="UP001165960"/>
    </source>
</evidence>
<gene>
    <name evidence="1" type="ORF">DSO57_1038914</name>
</gene>
<protein>
    <submittedName>
        <fullName evidence="1">Uncharacterized protein</fullName>
    </submittedName>
</protein>
<dbReference type="EMBL" id="QTSX02001261">
    <property type="protein sequence ID" value="KAJ9083019.1"/>
    <property type="molecule type" value="Genomic_DNA"/>
</dbReference>
<name>A0ACC2U7K2_9FUNG</name>
<comment type="caution">
    <text evidence="1">The sequence shown here is derived from an EMBL/GenBank/DDBJ whole genome shotgun (WGS) entry which is preliminary data.</text>
</comment>
<dbReference type="Proteomes" id="UP001165960">
    <property type="component" value="Unassembled WGS sequence"/>
</dbReference>
<proteinExistence type="predicted"/>
<keyword evidence="2" id="KW-1185">Reference proteome</keyword>
<organism evidence="1 2">
    <name type="scientific">Entomophthora muscae</name>
    <dbReference type="NCBI Taxonomy" id="34485"/>
    <lineage>
        <taxon>Eukaryota</taxon>
        <taxon>Fungi</taxon>
        <taxon>Fungi incertae sedis</taxon>
        <taxon>Zoopagomycota</taxon>
        <taxon>Entomophthoromycotina</taxon>
        <taxon>Entomophthoromycetes</taxon>
        <taxon>Entomophthorales</taxon>
        <taxon>Entomophthoraceae</taxon>
        <taxon>Entomophthora</taxon>
    </lineage>
</organism>
<evidence type="ECO:0000313" key="1">
    <source>
        <dbReference type="EMBL" id="KAJ9083019.1"/>
    </source>
</evidence>
<sequence>MPSSGKDVAALVAEKLADAGSPGPRDPYRICACSVPSLHRSPLMRESRAASPIPGRPAQPSQGEKELSSKYCNHGNGKGRFAIAQLPALALIKYVLQMNQ</sequence>
<accession>A0ACC2U7K2</accession>